<gene>
    <name evidence="1" type="ORF">JYZ213_LOCUS1801</name>
</gene>
<protein>
    <recommendedName>
        <fullName evidence="3">N-acetyltransferase domain-containing protein</fullName>
    </recommendedName>
</protein>
<dbReference type="InterPro" id="IPR016181">
    <property type="entry name" value="Acyl_CoA_acyltransferase"/>
</dbReference>
<evidence type="ECO:0008006" key="3">
    <source>
        <dbReference type="Google" id="ProtNLM"/>
    </source>
</evidence>
<evidence type="ECO:0000313" key="2">
    <source>
        <dbReference type="Proteomes" id="UP000663845"/>
    </source>
</evidence>
<accession>A0A813NL85</accession>
<dbReference type="SUPFAM" id="SSF55729">
    <property type="entry name" value="Acyl-CoA N-acyltransferases (Nat)"/>
    <property type="match status" value="1"/>
</dbReference>
<dbReference type="EMBL" id="CAJNOG010000008">
    <property type="protein sequence ID" value="CAF0739836.1"/>
    <property type="molecule type" value="Genomic_DNA"/>
</dbReference>
<reference evidence="1" key="1">
    <citation type="submission" date="2021-02" db="EMBL/GenBank/DDBJ databases">
        <authorList>
            <person name="Nowell W R."/>
        </authorList>
    </citation>
    <scope>NUCLEOTIDE SEQUENCE</scope>
</reference>
<proteinExistence type="predicted"/>
<dbReference type="Gene3D" id="3.40.630.30">
    <property type="match status" value="1"/>
</dbReference>
<organism evidence="1 2">
    <name type="scientific">Adineta steineri</name>
    <dbReference type="NCBI Taxonomy" id="433720"/>
    <lineage>
        <taxon>Eukaryota</taxon>
        <taxon>Metazoa</taxon>
        <taxon>Spiralia</taxon>
        <taxon>Gnathifera</taxon>
        <taxon>Rotifera</taxon>
        <taxon>Eurotatoria</taxon>
        <taxon>Bdelloidea</taxon>
        <taxon>Adinetida</taxon>
        <taxon>Adinetidae</taxon>
        <taxon>Adineta</taxon>
    </lineage>
</organism>
<evidence type="ECO:0000313" key="1">
    <source>
        <dbReference type="EMBL" id="CAF0739836.1"/>
    </source>
</evidence>
<dbReference type="Proteomes" id="UP000663845">
    <property type="component" value="Unassembled WGS sequence"/>
</dbReference>
<sequence>MKNTKEYMIEYEFVANSLSQLISASVEHAKEIHIKGIYAEATNIYSLNCFKQQGFQSYDQINYTDYDQIRLANLIDSHENQCQLVARNV</sequence>
<name>A0A813NL85_9BILA</name>
<comment type="caution">
    <text evidence="1">The sequence shown here is derived from an EMBL/GenBank/DDBJ whole genome shotgun (WGS) entry which is preliminary data.</text>
</comment>
<dbReference type="AlphaFoldDB" id="A0A813NL85"/>